<protein>
    <submittedName>
        <fullName evidence="4">AMP-binding protein</fullName>
    </submittedName>
</protein>
<dbReference type="Pfam" id="PF22818">
    <property type="entry name" value="ApeI-like"/>
    <property type="match status" value="1"/>
</dbReference>
<dbReference type="PANTHER" id="PTHR43201:SF8">
    <property type="entry name" value="ACYL-COA SYNTHETASE FAMILY MEMBER 3"/>
    <property type="match status" value="1"/>
</dbReference>
<dbReference type="SUPFAM" id="SSF56801">
    <property type="entry name" value="Acetyl-CoA synthetase-like"/>
    <property type="match status" value="1"/>
</dbReference>
<evidence type="ECO:0000256" key="1">
    <source>
        <dbReference type="ARBA" id="ARBA00006432"/>
    </source>
</evidence>
<sequence>MPNYTSHSLVATQPDWHYCDFADKALQMAQAFERQKITSIAVWLEDGANLACTLLAAWQANVRVLFPPNLTPESRDWAAQHAQFWLCDNDAELSPCIAFKDFGSDQQVQKQENFAPHFDRNAQTEIWLKTSGSTGEAKTIIKTAQQMWRSASVLAESLPFPADNNWRAISTVSIQHVYGLTVHIMMALVCGWQIGRKQLFYPECIKAELQQVENALLVSSPAMLSSINWQTITMPKSLRGVVSSGGALADDVSNQIRTAIQAPVVEIYGSTETGPIAIRDDIHLWQRLPNSQLGQNEQEALWIEADWISGREQTADVVEFEGSGFRLLGRCDRIVKIGDKRTSLVSIERQLLQHPFVEDCYIARHPTQNRLAAWVGLSGAGITAFREQGRRALIAELKQAVAVNQDKSAIPRFWRFTDKLPRNSQSKINKLAFKQVCTETVLDPIWGEAQCEGNHYSITGKVPLELRFLKDHFAEFPLVPGVIELQWISEKMQDLLGKPLVLNSIDRLKFQHFLRPNDEFVLTLSWQPDKQRIAFQLKMAEETCCSGVALLTE</sequence>
<feature type="domain" description="ApeI dehydratase-like" evidence="3">
    <location>
        <begin position="451"/>
        <end position="547"/>
    </location>
</feature>
<evidence type="ECO:0000259" key="2">
    <source>
        <dbReference type="Pfam" id="PF00501"/>
    </source>
</evidence>
<dbReference type="AlphaFoldDB" id="A0A0A2XT98"/>
<dbReference type="InterPro" id="IPR042099">
    <property type="entry name" value="ANL_N_sf"/>
</dbReference>
<dbReference type="InterPro" id="IPR000873">
    <property type="entry name" value="AMP-dep_synth/lig_dom"/>
</dbReference>
<reference evidence="4 5" key="1">
    <citation type="submission" date="2014-08" db="EMBL/GenBank/DDBJ databases">
        <title>Chaperone-usher fimbriae in a diverse selection of Gallibacterium genomes.</title>
        <authorList>
            <person name="Kudirkiene E."/>
            <person name="Bager R.J."/>
            <person name="Johnson T.J."/>
            <person name="Bojesen A.M."/>
        </authorList>
    </citation>
    <scope>NUCLEOTIDE SEQUENCE [LARGE SCALE GENOMIC DNA]</scope>
    <source>
        <strain evidence="4 5">CCM5976</strain>
    </source>
</reference>
<dbReference type="InterPro" id="IPR029069">
    <property type="entry name" value="HotDog_dom_sf"/>
</dbReference>
<dbReference type="Gene3D" id="3.40.50.12780">
    <property type="entry name" value="N-terminal domain of ligase-like"/>
    <property type="match status" value="1"/>
</dbReference>
<gene>
    <name evidence="4" type="ORF">P375_01500</name>
</gene>
<dbReference type="GO" id="GO:0031956">
    <property type="term" value="F:medium-chain fatty acid-CoA ligase activity"/>
    <property type="evidence" value="ECO:0007669"/>
    <property type="project" value="TreeGrafter"/>
</dbReference>
<accession>A0A0A2XT98</accession>
<name>A0A0A2XT98_9PAST</name>
<dbReference type="InterPro" id="IPR054545">
    <property type="entry name" value="ApeI-like"/>
</dbReference>
<comment type="caution">
    <text evidence="4">The sequence shown here is derived from an EMBL/GenBank/DDBJ whole genome shotgun (WGS) entry which is preliminary data.</text>
</comment>
<evidence type="ECO:0000313" key="4">
    <source>
        <dbReference type="EMBL" id="KGQ34267.1"/>
    </source>
</evidence>
<dbReference type="PANTHER" id="PTHR43201">
    <property type="entry name" value="ACYL-COA SYNTHETASE"/>
    <property type="match status" value="1"/>
</dbReference>
<dbReference type="GO" id="GO:0006631">
    <property type="term" value="P:fatty acid metabolic process"/>
    <property type="evidence" value="ECO:0007669"/>
    <property type="project" value="TreeGrafter"/>
</dbReference>
<feature type="domain" description="AMP-dependent synthetase/ligase" evidence="2">
    <location>
        <begin position="15"/>
        <end position="281"/>
    </location>
</feature>
<dbReference type="Proteomes" id="UP000030418">
    <property type="component" value="Unassembled WGS sequence"/>
</dbReference>
<dbReference type="Gene3D" id="3.10.129.10">
    <property type="entry name" value="Hotdog Thioesterase"/>
    <property type="match status" value="1"/>
</dbReference>
<dbReference type="Gene3D" id="3.30.300.30">
    <property type="match status" value="1"/>
</dbReference>
<dbReference type="EMBL" id="JPXY01000007">
    <property type="protein sequence ID" value="KGQ34267.1"/>
    <property type="molecule type" value="Genomic_DNA"/>
</dbReference>
<evidence type="ECO:0000313" key="5">
    <source>
        <dbReference type="Proteomes" id="UP000030418"/>
    </source>
</evidence>
<proteinExistence type="inferred from homology"/>
<dbReference type="InterPro" id="IPR045851">
    <property type="entry name" value="AMP-bd_C_sf"/>
</dbReference>
<dbReference type="Pfam" id="PF00501">
    <property type="entry name" value="AMP-binding"/>
    <property type="match status" value="1"/>
</dbReference>
<keyword evidence="5" id="KW-1185">Reference proteome</keyword>
<dbReference type="SUPFAM" id="SSF54637">
    <property type="entry name" value="Thioesterase/thiol ester dehydrase-isomerase"/>
    <property type="match status" value="1"/>
</dbReference>
<evidence type="ECO:0000259" key="3">
    <source>
        <dbReference type="Pfam" id="PF22818"/>
    </source>
</evidence>
<organism evidence="4 5">
    <name type="scientific">Gallibacterium genomosp. 2</name>
    <dbReference type="NCBI Taxonomy" id="155517"/>
    <lineage>
        <taxon>Bacteria</taxon>
        <taxon>Pseudomonadati</taxon>
        <taxon>Pseudomonadota</taxon>
        <taxon>Gammaproteobacteria</taxon>
        <taxon>Pasteurellales</taxon>
        <taxon>Pasteurellaceae</taxon>
        <taxon>Gallibacterium</taxon>
    </lineage>
</organism>
<comment type="similarity">
    <text evidence="1">Belongs to the ATP-dependent AMP-binding enzyme family.</text>
</comment>
<dbReference type="RefSeq" id="WP_039133519.1">
    <property type="nucleotide sequence ID" value="NZ_JPXY01000007.1"/>
</dbReference>